<dbReference type="InterPro" id="IPR011764">
    <property type="entry name" value="Biotin_carboxylation_dom"/>
</dbReference>
<sequence>MSGIIRMRNSCSQSSFLRRPFHFVRNRIQFSTAKLNEDHYGDSHRPAISTVKNIQKLLIANRGEIACRIIRTARRLGVETVAVYSDADRRSMHVSMADEAYHIGPSPAANSYLVKEKLINIAQRSNSDAIHPGYGFLSENFEFSQLCSENNLIFVGPTADSIKSMGIKSLSKSIMIDADVPVIPGFHNDQQQRSEDLLENAKQIGFPVMIKAVRGGGGKGMRIARNEQEFLQQLDSARREAMKSFGDDIVLLERFVQRPRHVEVQIFGDKHGNCIHLFERDCSSQRRHQKVIEEAPAPHITGEIREKLGAAAVKAAKAVDYHGAGTVEFIYDSRDEQFYFMEMNTRLQVEHPVTEMITGLDLVEWQLRIAGGEPLPKKQKDFINGPIGHSFEARIYAEDPESNFAPCTGLVESLSLPKSFQPHEIRIETAVRQGDEVSVYYDPMIAKLVVWAPDRPTALRKLYRELGLYHQCPWLFQERVEKSLIKYDRYEFIKFQSYSGPIVIDDQSIYSNRMTKCETLTNLNQNNMDRLQEIYSSSTYPFKRLFDYMLITSMLWSFDKVPLPAKDYLDGFYCLALKTNSNNEQQQQQQQSTHLYIQSHRTGRIVEQYPLSMDSLNYYQFRHLEYDANCQQLIIHSKRNYWNWNDSNIGIFSMIIFKLFPFRLRTFVEFDKAIERKTISMVSVQNDLLIYGSSGSTWNCLFIYHLDSILKLNAIDQSITVDHQQFLQPNCHVKKLTECLFKFDCNTIEFISPIPWLFLCHQKQYGFYNFSSNFYIHDLKCGQNQQFNDNHCHNSELFQHQLYFNGIKRSIYYITSDYLAIYRHYPPKSSHNDHNSIRLIQTLNVNELRGMIDDRSLSATIIQCDYLDQLDTMLLLTINLEYSHSLQLHIVDNLHQWSASRFNHSLKHSIRTIKLREMRYFEDYHYQIYWQYNFIIIGQHHYGDSHRPAISTVKNIQKLLIANRGEIACRIIRTARRLGVETVAVYSDADRRSMHVSMADEAYHIGPSPAANSYLVKEKLINIAQRSNSDAIHPGYGFLSENFEFSQLCSENNLIFVGPTADSIKSMGIKSLSKSIMIDADVPVIPGFHNDQQQRSEDLLENAKQIGFPVMIKAVRGGGGKGMRIARNEQEFLQQLDSARREAMKSFGDDIVLLERFVQRPRHVEVQIFGDKHGNCIHLFERDCSSQRRHQKVIEEAPAPHITREIREKLGAAAVKAAKAVDYHGAGTVEFIYDSRDEQFYFMEMNTRLQVEHPVTEMITGLDLVEWQLRIAGGEPLPKKQKDFINGPIGHSFEARIYAEDPESNFAPCTGLVESLSLPKSFQPHEIRIETAVRQGDEVSVYYDPMIAKLVVWAPDRPTALRKLCQALREYHLAGMKTNIDYLLRLAMHPKFQSGDVYTDFIAEHQQDLCRPLIQDQYYRRLIQSVAVIGFLYGQKYNQQQLYRQRNSDWTSPFNHIEGPWINGSNESFSSIHEIHLNFQTRTR</sequence>
<dbReference type="InterPro" id="IPR005481">
    <property type="entry name" value="BC-like_N"/>
</dbReference>
<dbReference type="Pfam" id="PF02786">
    <property type="entry name" value="CPSase_L_D2"/>
    <property type="match status" value="2"/>
</dbReference>
<evidence type="ECO:0000259" key="7">
    <source>
        <dbReference type="PROSITE" id="PS50979"/>
    </source>
</evidence>
<dbReference type="InterPro" id="IPR005482">
    <property type="entry name" value="Biotin_COase_C"/>
</dbReference>
<dbReference type="InterPro" id="IPR011054">
    <property type="entry name" value="Rudment_hybrid_motif"/>
</dbReference>
<dbReference type="PROSITE" id="PS50979">
    <property type="entry name" value="BC"/>
    <property type="match status" value="2"/>
</dbReference>
<reference evidence="8 9" key="2">
    <citation type="journal article" date="2022" name="Mol. Biol. Evol.">
        <title>Comparative Genomics Reveals Insights into the Divergent Evolution of Astigmatic Mites and Household Pest Adaptations.</title>
        <authorList>
            <person name="Xiong Q."/>
            <person name="Wan A.T."/>
            <person name="Liu X."/>
            <person name="Fung C.S."/>
            <person name="Xiao X."/>
            <person name="Malainual N."/>
            <person name="Hou J."/>
            <person name="Wang L."/>
            <person name="Wang M."/>
            <person name="Yang K.Y."/>
            <person name="Cui Y."/>
            <person name="Leung E.L."/>
            <person name="Nong W."/>
            <person name="Shin S.K."/>
            <person name="Au S.W."/>
            <person name="Jeong K.Y."/>
            <person name="Chew F.T."/>
            <person name="Hui J.H."/>
            <person name="Leung T.F."/>
            <person name="Tungtrongchitr A."/>
            <person name="Zhong N."/>
            <person name="Liu Z."/>
            <person name="Tsui S.K."/>
        </authorList>
    </citation>
    <scope>NUCLEOTIDE SEQUENCE [LARGE SCALE GENOMIC DNA]</scope>
    <source>
        <strain evidence="8">Derp</strain>
    </source>
</reference>
<name>A0ABQ8IYV5_DERPT</name>
<keyword evidence="2 5" id="KW-0547">Nucleotide-binding</keyword>
<keyword evidence="1" id="KW-0436">Ligase</keyword>
<evidence type="ECO:0000313" key="8">
    <source>
        <dbReference type="EMBL" id="KAH9415376.1"/>
    </source>
</evidence>
<dbReference type="Pfam" id="PF00289">
    <property type="entry name" value="Biotin_carb_N"/>
    <property type="match status" value="2"/>
</dbReference>
<dbReference type="SUPFAM" id="SSF56059">
    <property type="entry name" value="Glutathione synthetase ATP-binding domain-like"/>
    <property type="match status" value="2"/>
</dbReference>
<keyword evidence="9" id="KW-1185">Reference proteome</keyword>
<feature type="domain" description="Biotin carboxylation" evidence="7">
    <location>
        <begin position="955"/>
        <end position="1407"/>
    </location>
</feature>
<proteinExistence type="predicted"/>
<dbReference type="InterPro" id="IPR016185">
    <property type="entry name" value="PreATP-grasp_dom_sf"/>
</dbReference>
<organism evidence="8 9">
    <name type="scientific">Dermatophagoides pteronyssinus</name>
    <name type="common">European house dust mite</name>
    <dbReference type="NCBI Taxonomy" id="6956"/>
    <lineage>
        <taxon>Eukaryota</taxon>
        <taxon>Metazoa</taxon>
        <taxon>Ecdysozoa</taxon>
        <taxon>Arthropoda</taxon>
        <taxon>Chelicerata</taxon>
        <taxon>Arachnida</taxon>
        <taxon>Acari</taxon>
        <taxon>Acariformes</taxon>
        <taxon>Sarcoptiformes</taxon>
        <taxon>Astigmata</taxon>
        <taxon>Psoroptidia</taxon>
        <taxon>Analgoidea</taxon>
        <taxon>Pyroglyphidae</taxon>
        <taxon>Dermatophagoidinae</taxon>
        <taxon>Dermatophagoides</taxon>
    </lineage>
</organism>
<evidence type="ECO:0000256" key="4">
    <source>
        <dbReference type="ARBA" id="ARBA00023267"/>
    </source>
</evidence>
<dbReference type="InterPro" id="IPR005479">
    <property type="entry name" value="CPAse_ATP-bd"/>
</dbReference>
<evidence type="ECO:0000256" key="5">
    <source>
        <dbReference type="PROSITE-ProRule" id="PRU00409"/>
    </source>
</evidence>
<dbReference type="InterPro" id="IPR011761">
    <property type="entry name" value="ATP-grasp"/>
</dbReference>
<dbReference type="PROSITE" id="PS50975">
    <property type="entry name" value="ATP_GRASP"/>
    <property type="match status" value="2"/>
</dbReference>
<dbReference type="SUPFAM" id="SSF51246">
    <property type="entry name" value="Rudiment single hybrid motif"/>
    <property type="match status" value="2"/>
</dbReference>
<dbReference type="SMART" id="SM00878">
    <property type="entry name" value="Biotin_carb_C"/>
    <property type="match status" value="2"/>
</dbReference>
<reference evidence="8 9" key="1">
    <citation type="journal article" date="2018" name="J. Allergy Clin. Immunol.">
        <title>High-quality assembly of Dermatophagoides pteronyssinus genome and transcriptome reveals a wide range of novel allergens.</title>
        <authorList>
            <person name="Liu X.Y."/>
            <person name="Yang K.Y."/>
            <person name="Wang M.Q."/>
            <person name="Kwok J.S."/>
            <person name="Zeng X."/>
            <person name="Yang Z."/>
            <person name="Xiao X.J."/>
            <person name="Lau C.P."/>
            <person name="Li Y."/>
            <person name="Huang Z.M."/>
            <person name="Ba J.G."/>
            <person name="Yim A.K."/>
            <person name="Ouyang C.Y."/>
            <person name="Ngai S.M."/>
            <person name="Chan T.F."/>
            <person name="Leung E.L."/>
            <person name="Liu L."/>
            <person name="Liu Z.G."/>
            <person name="Tsui S.K."/>
        </authorList>
    </citation>
    <scope>NUCLEOTIDE SEQUENCE [LARGE SCALE GENOMIC DNA]</scope>
    <source>
        <strain evidence="8">Derp</strain>
    </source>
</reference>
<feature type="domain" description="ATP-grasp" evidence="6">
    <location>
        <begin position="172"/>
        <end position="371"/>
    </location>
</feature>
<feature type="domain" description="ATP-grasp" evidence="6">
    <location>
        <begin position="1074"/>
        <end position="1273"/>
    </location>
</feature>
<dbReference type="EMBL" id="NJHN03000098">
    <property type="protein sequence ID" value="KAH9415376.1"/>
    <property type="molecule type" value="Genomic_DNA"/>
</dbReference>
<dbReference type="SUPFAM" id="SSF52440">
    <property type="entry name" value="PreATP-grasp domain"/>
    <property type="match status" value="2"/>
</dbReference>
<evidence type="ECO:0000313" key="9">
    <source>
        <dbReference type="Proteomes" id="UP000887458"/>
    </source>
</evidence>
<dbReference type="Proteomes" id="UP000887458">
    <property type="component" value="Unassembled WGS sequence"/>
</dbReference>
<dbReference type="PROSITE" id="PS00867">
    <property type="entry name" value="CPSASE_2"/>
    <property type="match status" value="2"/>
</dbReference>
<dbReference type="Pfam" id="PF02785">
    <property type="entry name" value="Biotin_carb_C"/>
    <property type="match status" value="2"/>
</dbReference>
<dbReference type="PANTHER" id="PTHR18866:SF33">
    <property type="entry name" value="METHYLCROTONOYL-COA CARBOXYLASE SUBUNIT ALPHA, MITOCHONDRIAL-RELATED"/>
    <property type="match status" value="1"/>
</dbReference>
<evidence type="ECO:0000256" key="2">
    <source>
        <dbReference type="ARBA" id="ARBA00022741"/>
    </source>
</evidence>
<keyword evidence="3 5" id="KW-0067">ATP-binding</keyword>
<evidence type="ECO:0000256" key="3">
    <source>
        <dbReference type="ARBA" id="ARBA00022840"/>
    </source>
</evidence>
<keyword evidence="4" id="KW-0092">Biotin</keyword>
<gene>
    <name evidence="8" type="primary">MCCC1_1</name>
    <name evidence="8" type="ORF">DERP_012673</name>
</gene>
<feature type="domain" description="Biotin carboxylation" evidence="7">
    <location>
        <begin position="53"/>
        <end position="507"/>
    </location>
</feature>
<comment type="caution">
    <text evidence="8">The sequence shown here is derived from an EMBL/GenBank/DDBJ whole genome shotgun (WGS) entry which is preliminary data.</text>
</comment>
<dbReference type="PANTHER" id="PTHR18866">
    <property type="entry name" value="CARBOXYLASE:PYRUVATE/ACETYL-COA/PROPIONYL-COA CARBOXYLASE"/>
    <property type="match status" value="1"/>
</dbReference>
<protein>
    <submittedName>
        <fullName evidence="8">Methylcrotonoyl-CoA carboxylase subunit alpha, mitochondrial</fullName>
    </submittedName>
</protein>
<dbReference type="InterPro" id="IPR050856">
    <property type="entry name" value="Biotin_carboxylase_complex"/>
</dbReference>
<accession>A0ABQ8IYV5</accession>
<evidence type="ECO:0000259" key="6">
    <source>
        <dbReference type="PROSITE" id="PS50975"/>
    </source>
</evidence>
<dbReference type="Gene3D" id="3.30.470.20">
    <property type="entry name" value="ATP-grasp fold, B domain"/>
    <property type="match status" value="2"/>
</dbReference>
<evidence type="ECO:0000256" key="1">
    <source>
        <dbReference type="ARBA" id="ARBA00022598"/>
    </source>
</evidence>